<gene>
    <name evidence="2" type="primary">LOC106809268</name>
</gene>
<reference evidence="2" key="1">
    <citation type="submission" date="2025-08" db="UniProtKB">
        <authorList>
            <consortium name="RefSeq"/>
        </authorList>
    </citation>
    <scope>IDENTIFICATION</scope>
</reference>
<dbReference type="Proteomes" id="UP000695022">
    <property type="component" value="Unplaced"/>
</dbReference>
<sequence>MNNILCNKSSTSHPGRQKIHSHLHRLLHQVCTTFFHYWTKHRIHAVARCIKTFVSRFGRHPRTPMEVDAAEENPNVSVPSEEDISTAVANREYNMELIKKKVESNSTKARDSQKQTYAARKAKGVKYFFFKKGDHVLRKNMRKQGRKGGKMEASWSGHFEISDIDGTQRVTLVTLEGYTLKTRVPYGQLKPHRSPVSTAVPMAGPVVEQCTYRKHHAEPTGLPVA</sequence>
<accession>A0ABM1E6E4</accession>
<name>A0ABM1E6E4_PRICU</name>
<keyword evidence="1" id="KW-1185">Reference proteome</keyword>
<evidence type="ECO:0000313" key="1">
    <source>
        <dbReference type="Proteomes" id="UP000695022"/>
    </source>
</evidence>
<organism evidence="1 2">
    <name type="scientific">Priapulus caudatus</name>
    <name type="common">Priapulid worm</name>
    <dbReference type="NCBI Taxonomy" id="37621"/>
    <lineage>
        <taxon>Eukaryota</taxon>
        <taxon>Metazoa</taxon>
        <taxon>Ecdysozoa</taxon>
        <taxon>Scalidophora</taxon>
        <taxon>Priapulida</taxon>
        <taxon>Priapulimorpha</taxon>
        <taxon>Priapulimorphida</taxon>
        <taxon>Priapulidae</taxon>
        <taxon>Priapulus</taxon>
    </lineage>
</organism>
<protein>
    <submittedName>
        <fullName evidence="2">Uncharacterized protein LOC106809268</fullName>
    </submittedName>
</protein>
<dbReference type="RefSeq" id="XP_014667765.1">
    <property type="nucleotide sequence ID" value="XM_014812279.1"/>
</dbReference>
<evidence type="ECO:0000313" key="2">
    <source>
        <dbReference type="RefSeq" id="XP_014667765.1"/>
    </source>
</evidence>
<dbReference type="GeneID" id="106809268"/>
<proteinExistence type="predicted"/>